<dbReference type="InterPro" id="IPR011050">
    <property type="entry name" value="Pectin_lyase_fold/virulence"/>
</dbReference>
<evidence type="ECO:0000313" key="2">
    <source>
        <dbReference type="EMBL" id="AIY67094.1"/>
    </source>
</evidence>
<name>A0A0A7EKF3_9GAMM</name>
<feature type="signal peptide" evidence="1">
    <location>
        <begin position="1"/>
        <end position="19"/>
    </location>
</feature>
<dbReference type="OrthoDB" id="237393at2"/>
<reference evidence="2 3" key="1">
    <citation type="submission" date="2014-11" db="EMBL/GenBank/DDBJ databases">
        <title>Complete Genome Sequence of Pseudoalteromonas sp. Strain OCN003 Isolated from Kaneohe Bay, Oahu, Hawaii.</title>
        <authorList>
            <person name="Beurmann S."/>
            <person name="Videau P."/>
            <person name="Ushijima B."/>
            <person name="Smith A.M."/>
            <person name="Aeby G.S."/>
            <person name="Callahan S.M."/>
            <person name="Belcaid M."/>
        </authorList>
    </citation>
    <scope>NUCLEOTIDE SEQUENCE [LARGE SCALE GENOMIC DNA]</scope>
    <source>
        <strain evidence="2 3">OCN003</strain>
    </source>
</reference>
<dbReference type="STRING" id="1348114.OM33_18665"/>
<dbReference type="Proteomes" id="UP000030341">
    <property type="component" value="Chromosome 2"/>
</dbReference>
<dbReference type="SUPFAM" id="SSF51126">
    <property type="entry name" value="Pectin lyase-like"/>
    <property type="match status" value="1"/>
</dbReference>
<dbReference type="HOGENOM" id="CLU_034925_1_0_6"/>
<keyword evidence="3" id="KW-1185">Reference proteome</keyword>
<keyword evidence="1" id="KW-0732">Signal</keyword>
<dbReference type="PANTHER" id="PTHR41339">
    <property type="entry name" value="LIPL48"/>
    <property type="match status" value="1"/>
</dbReference>
<gene>
    <name evidence="2" type="ORF">OM33_18665</name>
</gene>
<accession>A0A0A7EKF3</accession>
<dbReference type="eggNOG" id="COG2182">
    <property type="taxonomic scope" value="Bacteria"/>
</dbReference>
<protein>
    <recommendedName>
        <fullName evidence="4">Lipoprotein</fullName>
    </recommendedName>
</protein>
<sequence>MKLSGLFKVSMVASALTLAGCGGGDINITPTTIDNSVDNSVTNPSTGTPVEEISCATYTLDGAEFTGEAEGVNCVYSQAFASNAKDITSSFVIPRLENGGAHVFEGALFIGKDVDTSTGATIDDNGPTLSIEAGATIAFTKPESFIRIARGANIEAIGEVDKPIVFTSIAEVDGDDATTAQIGDWGGIQVNGRGHSIRCSADSASQDLCNHTAEGIVSYYGGNDPQDNSGILKHIVIKYAGYGVEGDELNGLTLNAVGSGTTIDYVHVHNGFDDGIELFGGSVNIKHIVVTETGDDGVDWDEGWKGMGQYILVHSKQYGNHGFETDGAKKDPLSADGQGLVTTVSSPIIANATVIGTGSEGAEGRRTGAGMEMKEWGKAHMANILFANSSTESGAACLDLYNEKDKSGAAGVHANAKNGDIKFESAIFACGLQFEEVNTALEGDLAGFDMAAWFAAGSNNQNIGFVSFDNIFAADGVSTKSAMMDKDGNAVTTVAKDMSEVNSFFDNAGYVGAIQEGATGDWAEFVKASLARAGQ</sequence>
<dbReference type="KEGG" id="pseo:OM33_18665"/>
<organism evidence="2 3">
    <name type="scientific">Pseudoalteromonas piratica</name>
    <dbReference type="NCBI Taxonomy" id="1348114"/>
    <lineage>
        <taxon>Bacteria</taxon>
        <taxon>Pseudomonadati</taxon>
        <taxon>Pseudomonadota</taxon>
        <taxon>Gammaproteobacteria</taxon>
        <taxon>Alteromonadales</taxon>
        <taxon>Pseudoalteromonadaceae</taxon>
        <taxon>Pseudoalteromonas</taxon>
    </lineage>
</organism>
<feature type="chain" id="PRO_5002027091" description="Lipoprotein" evidence="1">
    <location>
        <begin position="20"/>
        <end position="535"/>
    </location>
</feature>
<evidence type="ECO:0000256" key="1">
    <source>
        <dbReference type="SAM" id="SignalP"/>
    </source>
</evidence>
<dbReference type="EMBL" id="CP009889">
    <property type="protein sequence ID" value="AIY67094.1"/>
    <property type="molecule type" value="Genomic_DNA"/>
</dbReference>
<proteinExistence type="predicted"/>
<dbReference type="PROSITE" id="PS51257">
    <property type="entry name" value="PROKAR_LIPOPROTEIN"/>
    <property type="match status" value="1"/>
</dbReference>
<dbReference type="PANTHER" id="PTHR41339:SF1">
    <property type="entry name" value="SECRETED PROTEIN"/>
    <property type="match status" value="1"/>
</dbReference>
<evidence type="ECO:0008006" key="4">
    <source>
        <dbReference type="Google" id="ProtNLM"/>
    </source>
</evidence>
<evidence type="ECO:0000313" key="3">
    <source>
        <dbReference type="Proteomes" id="UP000030341"/>
    </source>
</evidence>
<dbReference type="RefSeq" id="WP_040135870.1">
    <property type="nucleotide sequence ID" value="NZ_CP009889.1"/>
</dbReference>
<dbReference type="AlphaFoldDB" id="A0A0A7EKF3"/>